<keyword evidence="3 4" id="KW-0732">Signal</keyword>
<dbReference type="PANTHER" id="PTHR30085:SF6">
    <property type="entry name" value="ABC TRANSPORTER GLUTAMINE-BINDING PROTEIN GLNH"/>
    <property type="match status" value="1"/>
</dbReference>
<keyword evidence="2" id="KW-0813">Transport</keyword>
<feature type="chain" id="PRO_5045337573" evidence="4">
    <location>
        <begin position="25"/>
        <end position="273"/>
    </location>
</feature>
<protein>
    <submittedName>
        <fullName evidence="6">Glutamate ABC transporter substrate-binding protein</fullName>
    </submittedName>
</protein>
<proteinExistence type="inferred from homology"/>
<feature type="signal peptide" evidence="4">
    <location>
        <begin position="1"/>
        <end position="24"/>
    </location>
</feature>
<dbReference type="Proteomes" id="UP001595847">
    <property type="component" value="Unassembled WGS sequence"/>
</dbReference>
<name>A0ABV8FLB5_9ACTN</name>
<evidence type="ECO:0000256" key="4">
    <source>
        <dbReference type="SAM" id="SignalP"/>
    </source>
</evidence>
<evidence type="ECO:0000313" key="6">
    <source>
        <dbReference type="EMBL" id="MFC3995445.1"/>
    </source>
</evidence>
<dbReference type="PANTHER" id="PTHR30085">
    <property type="entry name" value="AMINO ACID ABC TRANSPORTER PERMEASE"/>
    <property type="match status" value="1"/>
</dbReference>
<reference evidence="7" key="1">
    <citation type="journal article" date="2019" name="Int. J. Syst. Evol. Microbiol.">
        <title>The Global Catalogue of Microorganisms (GCM) 10K type strain sequencing project: providing services to taxonomists for standard genome sequencing and annotation.</title>
        <authorList>
            <consortium name="The Broad Institute Genomics Platform"/>
            <consortium name="The Broad Institute Genome Sequencing Center for Infectious Disease"/>
            <person name="Wu L."/>
            <person name="Ma J."/>
        </authorList>
    </citation>
    <scope>NUCLEOTIDE SEQUENCE [LARGE SCALE GENOMIC DNA]</scope>
    <source>
        <strain evidence="7">TBRC 1826</strain>
    </source>
</reference>
<dbReference type="RefSeq" id="WP_378530563.1">
    <property type="nucleotide sequence ID" value="NZ_JBHSBH010000004.1"/>
</dbReference>
<dbReference type="Gene3D" id="3.40.190.10">
    <property type="entry name" value="Periplasmic binding protein-like II"/>
    <property type="match status" value="2"/>
</dbReference>
<dbReference type="SMART" id="SM00062">
    <property type="entry name" value="PBPb"/>
    <property type="match status" value="1"/>
</dbReference>
<evidence type="ECO:0000259" key="5">
    <source>
        <dbReference type="SMART" id="SM00062"/>
    </source>
</evidence>
<dbReference type="CDD" id="cd13690">
    <property type="entry name" value="PBP2_GluB"/>
    <property type="match status" value="1"/>
</dbReference>
<dbReference type="EMBL" id="JBHSBH010000004">
    <property type="protein sequence ID" value="MFC3995445.1"/>
    <property type="molecule type" value="Genomic_DNA"/>
</dbReference>
<evidence type="ECO:0000313" key="7">
    <source>
        <dbReference type="Proteomes" id="UP001595847"/>
    </source>
</evidence>
<evidence type="ECO:0000256" key="1">
    <source>
        <dbReference type="ARBA" id="ARBA00010333"/>
    </source>
</evidence>
<comment type="caution">
    <text evidence="6">The sequence shown here is derived from an EMBL/GenBank/DDBJ whole genome shotgun (WGS) entry which is preliminary data.</text>
</comment>
<comment type="similarity">
    <text evidence="1">Belongs to the bacterial solute-binding protein 3 family.</text>
</comment>
<dbReference type="SUPFAM" id="SSF53850">
    <property type="entry name" value="Periplasmic binding protein-like II"/>
    <property type="match status" value="1"/>
</dbReference>
<dbReference type="InterPro" id="IPR051455">
    <property type="entry name" value="Bact_solute-bind_prot3"/>
</dbReference>
<organism evidence="6 7">
    <name type="scientific">Nocardiopsis sediminis</name>
    <dbReference type="NCBI Taxonomy" id="1778267"/>
    <lineage>
        <taxon>Bacteria</taxon>
        <taxon>Bacillati</taxon>
        <taxon>Actinomycetota</taxon>
        <taxon>Actinomycetes</taxon>
        <taxon>Streptosporangiales</taxon>
        <taxon>Nocardiopsidaceae</taxon>
        <taxon>Nocardiopsis</taxon>
    </lineage>
</organism>
<dbReference type="InterPro" id="IPR001638">
    <property type="entry name" value="Solute-binding_3/MltF_N"/>
</dbReference>
<feature type="domain" description="Solute-binding protein family 3/N-terminal" evidence="5">
    <location>
        <begin position="34"/>
        <end position="258"/>
    </location>
</feature>
<dbReference type="Pfam" id="PF00497">
    <property type="entry name" value="SBP_bac_3"/>
    <property type="match status" value="1"/>
</dbReference>
<evidence type="ECO:0000256" key="2">
    <source>
        <dbReference type="ARBA" id="ARBA00022448"/>
    </source>
</evidence>
<sequence length="273" mass="28896">MRVRSISSAVAGAAALALALTACGGGGGGEDDGTITIGVKYDQPGLGLEEGAGQPVGLDVDVATYIAGELGYEPEQITWTEAASANRETFLQQQTVDMVVATYSITDERKELVDFAGPYYVAQQDILVQEGNEDITDAESLAGNVLCSASGSRSAETITDTLEIDAETREAQNYSECLQLLTDGQVDAVTTDNTILAGFAAQQPGTFQLLGQELQEERYGVGLPKGSTERCEQVNAAITQMYEDGSAEEFLNTHFGEANFEFSTEAPELDTCA</sequence>
<keyword evidence="7" id="KW-1185">Reference proteome</keyword>
<dbReference type="PROSITE" id="PS51257">
    <property type="entry name" value="PROKAR_LIPOPROTEIN"/>
    <property type="match status" value="1"/>
</dbReference>
<accession>A0ABV8FLB5</accession>
<evidence type="ECO:0000256" key="3">
    <source>
        <dbReference type="ARBA" id="ARBA00022729"/>
    </source>
</evidence>
<gene>
    <name evidence="6" type="ORF">ACFOVU_05945</name>
</gene>